<feature type="transmembrane region" description="Helical" evidence="1">
    <location>
        <begin position="337"/>
        <end position="357"/>
    </location>
</feature>
<dbReference type="GO" id="GO:0015813">
    <property type="term" value="P:L-glutamate transmembrane transport"/>
    <property type="evidence" value="ECO:0007669"/>
    <property type="project" value="InterPro"/>
</dbReference>
<dbReference type="AlphaFoldDB" id="A0A1R4ISM6"/>
<feature type="transmembrane region" description="Helical" evidence="1">
    <location>
        <begin position="244"/>
        <end position="263"/>
    </location>
</feature>
<reference evidence="2 4" key="1">
    <citation type="submission" date="2017-02" db="EMBL/GenBank/DDBJ databases">
        <authorList>
            <person name="Peterson S.W."/>
        </authorList>
    </citation>
    <scope>NUCLEOTIDE SEQUENCE [LARGE SCALE GENOMIC DNA]</scope>
    <source>
        <strain evidence="2 4">2B3F</strain>
    </source>
</reference>
<feature type="transmembrane region" description="Helical" evidence="1">
    <location>
        <begin position="111"/>
        <end position="134"/>
    </location>
</feature>
<feature type="transmembrane region" description="Helical" evidence="1">
    <location>
        <begin position="414"/>
        <end position="447"/>
    </location>
</feature>
<evidence type="ECO:0000313" key="4">
    <source>
        <dbReference type="Proteomes" id="UP000196230"/>
    </source>
</evidence>
<protein>
    <submittedName>
        <fullName evidence="2">Sodium/glutamate symporter</fullName>
    </submittedName>
    <submittedName>
        <fullName evidence="3">Sodium:glutamate symporter</fullName>
    </submittedName>
</protein>
<evidence type="ECO:0000313" key="3">
    <source>
        <dbReference type="EMBL" id="TFI01463.1"/>
    </source>
</evidence>
<name>A0A1R4ISM6_9MICC</name>
<evidence type="ECO:0000313" key="2">
    <source>
        <dbReference type="EMBL" id="SJN22847.1"/>
    </source>
</evidence>
<accession>A0A1R4ISM6</accession>
<dbReference type="Proteomes" id="UP000297477">
    <property type="component" value="Unassembled WGS sequence"/>
</dbReference>
<dbReference type="GO" id="GO:0015501">
    <property type="term" value="F:glutamate:sodium symporter activity"/>
    <property type="evidence" value="ECO:0007669"/>
    <property type="project" value="InterPro"/>
</dbReference>
<feature type="transmembrane region" description="Helical" evidence="1">
    <location>
        <begin position="33"/>
        <end position="53"/>
    </location>
</feature>
<feature type="transmembrane region" description="Helical" evidence="1">
    <location>
        <begin position="369"/>
        <end position="389"/>
    </location>
</feature>
<sequence length="465" mass="48254">MDAALFRETLIGDVGLIGILLLVAVVLRAKVRFFQWLVMPAPVIAGLLGFLLSPQVAGTWGLGVGGWTFTGLPFSAYIGSYTTLLIAVVFACMALSQSFSFTRMNGPLAGFAGYGVLMSAGQVVVGMLFVLLLLGPAMGTSDGIGMVLFASWSGGFGTSAALGDVFAGAGHPEITSIAFTSATVGMLSGITGGVVLAKIGSVRGHTRAFNTADAFTPSVRTGVLEHDDRPVAARHTMSGSSLETLTLHVALVGVVLALGWLFMTTTADLLGDFALPLFASAFLAGIVVRWCVVRSGAVRVMDPKTLKSLSGMASDLLIVCGIVSIEPAFVADHLTELVLLFVLGLAFCLFLGLVVAPRYLGESWFEKQIFTWGWATGSVATGIALLRIVDPELESGTVEDFGYAYMPLIPVEGAAVAVAPLLIVAGAPWAVVAIWGVIAVLGAVVMVRQGGPAEQRTGPATAARV</sequence>
<feature type="transmembrane region" description="Helical" evidence="1">
    <location>
        <begin position="269"/>
        <end position="292"/>
    </location>
</feature>
<proteinExistence type="predicted"/>
<dbReference type="Proteomes" id="UP000196230">
    <property type="component" value="Unassembled WGS sequence"/>
</dbReference>
<gene>
    <name evidence="3" type="ORF">E4A49_00050</name>
    <name evidence="2" type="ORF">FM125_04335</name>
</gene>
<dbReference type="PANTHER" id="PTHR36178:SF1">
    <property type="entry name" value="SODIUM_GLUTAMATE SYMPORTER"/>
    <property type="match status" value="1"/>
</dbReference>
<keyword evidence="1" id="KW-0812">Transmembrane</keyword>
<evidence type="ECO:0000256" key="1">
    <source>
        <dbReference type="SAM" id="Phobius"/>
    </source>
</evidence>
<dbReference type="OrthoDB" id="9801557at2"/>
<keyword evidence="1" id="KW-1133">Transmembrane helix</keyword>
<dbReference type="PANTHER" id="PTHR36178">
    <property type="entry name" value="SLR0625 PROTEIN"/>
    <property type="match status" value="1"/>
</dbReference>
<organism evidence="2 4">
    <name type="scientific">Micrococcus lylae</name>
    <dbReference type="NCBI Taxonomy" id="1273"/>
    <lineage>
        <taxon>Bacteria</taxon>
        <taxon>Bacillati</taxon>
        <taxon>Actinomycetota</taxon>
        <taxon>Actinomycetes</taxon>
        <taxon>Micrococcales</taxon>
        <taxon>Micrococcaceae</taxon>
        <taxon>Micrococcus</taxon>
    </lineage>
</organism>
<keyword evidence="1" id="KW-0472">Membrane</keyword>
<keyword evidence="5" id="KW-1185">Reference proteome</keyword>
<dbReference type="EMBL" id="SPKT01000001">
    <property type="protein sequence ID" value="TFI01463.1"/>
    <property type="molecule type" value="Genomic_DNA"/>
</dbReference>
<dbReference type="RefSeq" id="WP_067189110.1">
    <property type="nucleotide sequence ID" value="NZ_CP126965.1"/>
</dbReference>
<feature type="transmembrane region" description="Helical" evidence="1">
    <location>
        <begin position="174"/>
        <end position="197"/>
    </location>
</feature>
<feature type="transmembrane region" description="Helical" evidence="1">
    <location>
        <begin position="74"/>
        <end position="99"/>
    </location>
</feature>
<dbReference type="EMBL" id="FUKP01000026">
    <property type="protein sequence ID" value="SJN22847.1"/>
    <property type="molecule type" value="Genomic_DNA"/>
</dbReference>
<dbReference type="GO" id="GO:0016020">
    <property type="term" value="C:membrane"/>
    <property type="evidence" value="ECO:0007669"/>
    <property type="project" value="InterPro"/>
</dbReference>
<evidence type="ECO:0000313" key="5">
    <source>
        <dbReference type="Proteomes" id="UP000297477"/>
    </source>
</evidence>
<reference evidence="3 5" key="2">
    <citation type="submission" date="2019-03" db="EMBL/GenBank/DDBJ databases">
        <title>Reclassification of Micrococcus aloeverae and Micrococcus yunnanensis as later heterotypic synonyms of Micrococcus luteus.</title>
        <authorList>
            <person name="Huang C.-H."/>
        </authorList>
    </citation>
    <scope>NUCLEOTIDE SEQUENCE [LARGE SCALE GENOMIC DNA]</scope>
    <source>
        <strain evidence="3 5">BCRC 12151</strain>
    </source>
</reference>
<feature type="transmembrane region" description="Helical" evidence="1">
    <location>
        <begin position="9"/>
        <end position="27"/>
    </location>
</feature>
<dbReference type="InterPro" id="IPR004445">
    <property type="entry name" value="GltS"/>
</dbReference>